<dbReference type="PANTHER" id="PTHR47327">
    <property type="entry name" value="FI18240P1-RELATED"/>
    <property type="match status" value="1"/>
</dbReference>
<dbReference type="SUPFAM" id="SSF57414">
    <property type="entry name" value="Hairpin loop containing domain-like"/>
    <property type="match status" value="3"/>
</dbReference>
<evidence type="ECO:0000313" key="3">
    <source>
        <dbReference type="Proteomes" id="UP000695000"/>
    </source>
</evidence>
<dbReference type="RefSeq" id="XP_017786597.1">
    <property type="nucleotide sequence ID" value="XM_017931108.1"/>
</dbReference>
<feature type="domain" description="Apple" evidence="2">
    <location>
        <begin position="401"/>
        <end position="485"/>
    </location>
</feature>
<dbReference type="CDD" id="cd01099">
    <property type="entry name" value="PAN_AP_HGF"/>
    <property type="match status" value="3"/>
</dbReference>
<sequence>MEVCVKISVILLLVLFESYHCFNNRIIIIEDAKACFRRALAGQRAIRSLVRRSVRCERLQECQQQCANEKRFFCEAFNFRLGPVIGANGDCDLLDIPVLGLDRWREIVSDPDFDVYERDRNSGPNCNALSIVKSHKPPPPPPSISDRFDRRPSYPEDVRRYDRRPYYDDRRTYDKYGDGYYKDEYHHRSQYYGSVKYLPIPMPQIDYKDKYYYDREKDRNFWGFEKWGSYGGVYGNFGKPASHYGKFDGNRRNDYLPAKAPSWQDTYHTGSYETRFPSTTSVNFGKPHQGFRPITTERPWTDYYNYGSYYNGGHEIQHPPSPNGGYHYDKPHKEYGLESPNYLPTTDKPDFHPPKPNFQSLLPPKLGPNIITENTFYSISDDVVEHKRIEPPGYDFLKDECSLRTATGFKLHKTSVRKLYQVPDIYECEMLCFTETDFNCLSYAFRYTSNAKAQNCYLSHKSYKALDFYTDLEPNRDFDVYTMNNLKKCTAKPRKNDLSDCFWHVRSGLRLDQSIVRDTINVKSVADCELECIRSSKFLCRSFSFRYGSPVIGGIIDNCQLTDWPFMELDLQSQLNPEQGFDIYERGSFGYGCEPNHFSIRGKEEPAVGSKTDQLCYVGYGRPAKLLPQAIRKSIFVNSELDCKLECTKSREHTLLHCMSFSFRNNPRRGESNCDLSDIHQRDLVGKVDFIYDDDSWLFAWDSNNPECVPIYKVAPNHGRENTMDIWRYNALDTWRVYSVSGFPCKRGTSCKENREAGFWFCELEGGDEDIWDYCCRPSHQCGYSEGFAYQWCYVGPDRTQWRQCSERYYPYLLNNNIDHKFTPKPYVPDINFRPDPIPFERPHFRPNRPLAPPAPPPRRPSLNEYEQKFNMQFLDPPKPGGFGEPRRWPVSYLHKEMPQGETNSTELKFDRMRSRQNIAIHNLINIIKSKDINNIEYQITNKTSKMNDILLVKIPLPTNFTESSSSKPEKMKKEEKVSLSEPIDLKEEAKNTTGIKINTSGNKRQGREYSYEDNFEYRPLTFRRGFVTRANISDYGHRF</sequence>
<evidence type="ECO:0000313" key="4">
    <source>
        <dbReference type="RefSeq" id="XP_017786597.1"/>
    </source>
</evidence>
<accession>A0ABM1NIE7</accession>
<evidence type="ECO:0000256" key="1">
    <source>
        <dbReference type="SAM" id="MobiDB-lite"/>
    </source>
</evidence>
<name>A0ABM1NIE7_NICVS</name>
<evidence type="ECO:0000259" key="2">
    <source>
        <dbReference type="PROSITE" id="PS50948"/>
    </source>
</evidence>
<dbReference type="InterPro" id="IPR052774">
    <property type="entry name" value="Celegans_DevNeuronal_Protein"/>
</dbReference>
<feature type="region of interest" description="Disordered" evidence="1">
    <location>
        <begin position="962"/>
        <end position="981"/>
    </location>
</feature>
<dbReference type="Proteomes" id="UP000695000">
    <property type="component" value="Unplaced"/>
</dbReference>
<feature type="domain" description="Apple" evidence="2">
    <location>
        <begin position="35"/>
        <end position="120"/>
    </location>
</feature>
<feature type="compositionally biased region" description="Basic and acidic residues" evidence="1">
    <location>
        <begin position="968"/>
        <end position="981"/>
    </location>
</feature>
<keyword evidence="3" id="KW-1185">Reference proteome</keyword>
<dbReference type="InterPro" id="IPR003609">
    <property type="entry name" value="Pan_app"/>
</dbReference>
<reference evidence="4" key="1">
    <citation type="submission" date="2025-08" db="UniProtKB">
        <authorList>
            <consortium name="RefSeq"/>
        </authorList>
    </citation>
    <scope>IDENTIFICATION</scope>
    <source>
        <tissue evidence="4">Whole Larva</tissue>
    </source>
</reference>
<dbReference type="PROSITE" id="PS50948">
    <property type="entry name" value="PAN"/>
    <property type="match status" value="3"/>
</dbReference>
<feature type="region of interest" description="Disordered" evidence="1">
    <location>
        <begin position="130"/>
        <end position="155"/>
    </location>
</feature>
<dbReference type="Pfam" id="PF00024">
    <property type="entry name" value="PAN_1"/>
    <property type="match status" value="2"/>
</dbReference>
<feature type="compositionally biased region" description="Basic and acidic residues" evidence="1">
    <location>
        <begin position="146"/>
        <end position="155"/>
    </location>
</feature>
<dbReference type="GeneID" id="108569520"/>
<organism evidence="3 4">
    <name type="scientific">Nicrophorus vespilloides</name>
    <name type="common">Boreal carrion beetle</name>
    <dbReference type="NCBI Taxonomy" id="110193"/>
    <lineage>
        <taxon>Eukaryota</taxon>
        <taxon>Metazoa</taxon>
        <taxon>Ecdysozoa</taxon>
        <taxon>Arthropoda</taxon>
        <taxon>Hexapoda</taxon>
        <taxon>Insecta</taxon>
        <taxon>Pterygota</taxon>
        <taxon>Neoptera</taxon>
        <taxon>Endopterygota</taxon>
        <taxon>Coleoptera</taxon>
        <taxon>Polyphaga</taxon>
        <taxon>Staphyliniformia</taxon>
        <taxon>Silphidae</taxon>
        <taxon>Nicrophorinae</taxon>
        <taxon>Nicrophorus</taxon>
    </lineage>
</organism>
<protein>
    <submittedName>
        <fullName evidence="4">Uncharacterized protein LOC108569520</fullName>
    </submittedName>
</protein>
<dbReference type="Gene3D" id="3.50.4.10">
    <property type="entry name" value="Hepatocyte Growth Factor"/>
    <property type="match status" value="3"/>
</dbReference>
<dbReference type="SMART" id="SM00473">
    <property type="entry name" value="PAN_AP"/>
    <property type="match status" value="4"/>
</dbReference>
<proteinExistence type="predicted"/>
<gene>
    <name evidence="4" type="primary">LOC108569520</name>
</gene>
<feature type="domain" description="Apple" evidence="2">
    <location>
        <begin position="501"/>
        <end position="588"/>
    </location>
</feature>
<dbReference type="PANTHER" id="PTHR47327:SF13">
    <property type="entry name" value="APPLE DOMAIN-CONTAINING PROTEIN"/>
    <property type="match status" value="1"/>
</dbReference>